<dbReference type="Proteomes" id="UP000320653">
    <property type="component" value="Unassembled WGS sequence"/>
</dbReference>
<evidence type="ECO:0000259" key="1">
    <source>
        <dbReference type="Pfam" id="PF13400"/>
    </source>
</evidence>
<dbReference type="OrthoDB" id="7630116at2"/>
<comment type="caution">
    <text evidence="2">The sequence shown here is derived from an EMBL/GenBank/DDBJ whole genome shotgun (WGS) entry which is preliminary data.</text>
</comment>
<evidence type="ECO:0000313" key="3">
    <source>
        <dbReference type="Proteomes" id="UP000320653"/>
    </source>
</evidence>
<protein>
    <submittedName>
        <fullName evidence="2">Putative membrane protein</fullName>
    </submittedName>
</protein>
<name>A0A561QH78_9HYPH</name>
<dbReference type="Pfam" id="PF13400">
    <property type="entry name" value="Tad"/>
    <property type="match status" value="1"/>
</dbReference>
<dbReference type="RefSeq" id="WP_145640962.1">
    <property type="nucleotide sequence ID" value="NZ_VIWP01000007.1"/>
</dbReference>
<gene>
    <name evidence="2" type="ORF">FHW37_10792</name>
</gene>
<dbReference type="AlphaFoldDB" id="A0A561QH78"/>
<reference evidence="2 3" key="1">
    <citation type="submission" date="2019-06" db="EMBL/GenBank/DDBJ databases">
        <title>Sorghum-associated microbial communities from plants grown in Nebraska, USA.</title>
        <authorList>
            <person name="Schachtman D."/>
        </authorList>
    </citation>
    <scope>NUCLEOTIDE SEQUENCE [LARGE SCALE GENOMIC DNA]</scope>
    <source>
        <strain evidence="2 3">1225</strain>
    </source>
</reference>
<keyword evidence="3" id="KW-1185">Reference proteome</keyword>
<feature type="domain" description="Putative Flp pilus-assembly TadG-like N-terminal" evidence="1">
    <location>
        <begin position="13"/>
        <end position="59"/>
    </location>
</feature>
<dbReference type="EMBL" id="VIWP01000007">
    <property type="protein sequence ID" value="TWF49725.1"/>
    <property type="molecule type" value="Genomic_DNA"/>
</dbReference>
<organism evidence="2 3">
    <name type="scientific">Neorhizobium alkalisoli</name>
    <dbReference type="NCBI Taxonomy" id="528178"/>
    <lineage>
        <taxon>Bacteria</taxon>
        <taxon>Pseudomonadati</taxon>
        <taxon>Pseudomonadota</taxon>
        <taxon>Alphaproteobacteria</taxon>
        <taxon>Hyphomicrobiales</taxon>
        <taxon>Rhizobiaceae</taxon>
        <taxon>Rhizobium/Agrobacterium group</taxon>
        <taxon>Neorhizobium</taxon>
    </lineage>
</organism>
<proteinExistence type="predicted"/>
<sequence>MRRLPFLARDRSGNIAISAALSMPLLIGALALGIDYGSLTLQQRDLQSTADLAAIAAAGNLSNPEKGALDFFTLNNRDIPVRTTNGLLTSKGLVPFDPDTVLMNYGTYAEVTKGRYTPDPSLAAANRFVAGATPSDSMRLTLYTKGALYFSGSMMAPPQLAASGTASIDKSASFSIGSRLASLNEGVLNALLGQLLGTTISLKVMDYQGLVDTQVDLLKTLDALAIDLNLQAGTYEDLLKTDITYGKLFTTLAKTTGLSPSVATVLNTLGKAVDKTKVTLKLQDILSPGPLSKKLIGQSDGLTINTNLMDLVSAAATANQDGKQLAVDVGTAIPGLGSAKLTIAIGEPPAGTPYLAAGAPGTIVRTAQTRIAAEVTLDGVLSLLGFKVRVPVYLEIANAEAKLVSITCPSAGKNTATVDIDAVPGVAELTLGDVDTSAFANFGTKPRATKADLVTSPLLDVTALVYGNATNSKPSRLTFTPSDITSGKVRSVSTQDTITTLFNSLLGNLELQVELLNIPLGVPKLITAALQATLPLVTAPLDTLLTNTLLALGIRIGEADVRLGGTVCRNPVLVQ</sequence>
<dbReference type="InterPro" id="IPR028087">
    <property type="entry name" value="Tad_N"/>
</dbReference>
<evidence type="ECO:0000313" key="2">
    <source>
        <dbReference type="EMBL" id="TWF49725.1"/>
    </source>
</evidence>
<accession>A0A561QH78</accession>